<gene>
    <name evidence="1" type="ORF">MARA_34690</name>
</gene>
<evidence type="ECO:0008006" key="3">
    <source>
        <dbReference type="Google" id="ProtNLM"/>
    </source>
</evidence>
<dbReference type="CDD" id="cd00586">
    <property type="entry name" value="4HBT"/>
    <property type="match status" value="1"/>
</dbReference>
<dbReference type="SUPFAM" id="SSF54637">
    <property type="entry name" value="Thioesterase/thiol ester dehydrase-isomerase"/>
    <property type="match status" value="1"/>
</dbReference>
<accession>A0A7I7S0L1</accession>
<evidence type="ECO:0000313" key="2">
    <source>
        <dbReference type="Proteomes" id="UP000467428"/>
    </source>
</evidence>
<geneLocation type="plasmid" evidence="2">
    <name>pjcm18538 dna</name>
</geneLocation>
<dbReference type="InterPro" id="IPR029069">
    <property type="entry name" value="HotDog_dom_sf"/>
</dbReference>
<proteinExistence type="predicted"/>
<dbReference type="EMBL" id="AP022593">
    <property type="protein sequence ID" value="BBY50001.1"/>
    <property type="molecule type" value="Genomic_DNA"/>
</dbReference>
<sequence length="133" mass="14361">MHDAIDARYGDMDTNGHLNNLALASLHENCRATLNRTVFPGVYDLASRRIRIVTASTVVHFVREAHWPARIGTAIGVGRIGRTSYVASTALFVAEECVSLCDTVLVTLDDDGPTPIPDEARERLASLGLTAAD</sequence>
<protein>
    <recommendedName>
        <fullName evidence="3">Thioesterase</fullName>
    </recommendedName>
</protein>
<evidence type="ECO:0000313" key="1">
    <source>
        <dbReference type="EMBL" id="BBY50001.1"/>
    </source>
</evidence>
<reference evidence="1 2" key="1">
    <citation type="journal article" date="2019" name="Emerg. Microbes Infect.">
        <title>Comprehensive subspecies identification of 175 nontuberculous mycobacteria species based on 7547 genomic profiles.</title>
        <authorList>
            <person name="Matsumoto Y."/>
            <person name="Kinjo T."/>
            <person name="Motooka D."/>
            <person name="Nabeya D."/>
            <person name="Jung N."/>
            <person name="Uechi K."/>
            <person name="Horii T."/>
            <person name="Iida T."/>
            <person name="Fujita J."/>
            <person name="Nakamura S."/>
        </authorList>
    </citation>
    <scope>NUCLEOTIDE SEQUENCE [LARGE SCALE GENOMIC DNA]</scope>
    <source>
        <strain evidence="1 2">JCM 18538</strain>
    </source>
</reference>
<keyword evidence="2" id="KW-1185">Reference proteome</keyword>
<dbReference type="AlphaFoldDB" id="A0A7I7S0L1"/>
<organism evidence="1 2">
    <name type="scientific">Mycolicibacterium arabiense</name>
    <dbReference type="NCBI Taxonomy" id="1286181"/>
    <lineage>
        <taxon>Bacteria</taxon>
        <taxon>Bacillati</taxon>
        <taxon>Actinomycetota</taxon>
        <taxon>Actinomycetes</taxon>
        <taxon>Mycobacteriales</taxon>
        <taxon>Mycobacteriaceae</taxon>
        <taxon>Mycolicibacterium</taxon>
    </lineage>
</organism>
<dbReference type="Proteomes" id="UP000467428">
    <property type="component" value="Chromosome"/>
</dbReference>
<name>A0A7I7S0L1_9MYCO</name>
<dbReference type="Gene3D" id="3.10.129.10">
    <property type="entry name" value="Hotdog Thioesterase"/>
    <property type="match status" value="1"/>
</dbReference>
<dbReference type="Pfam" id="PF13279">
    <property type="entry name" value="4HBT_2"/>
    <property type="match status" value="1"/>
</dbReference>
<dbReference type="KEGG" id="marz:MARA_34690"/>